<evidence type="ECO:0000256" key="5">
    <source>
        <dbReference type="ARBA" id="ARBA00023015"/>
    </source>
</evidence>
<keyword evidence="7" id="KW-0804">Transcription</keyword>
<evidence type="ECO:0000256" key="6">
    <source>
        <dbReference type="ARBA" id="ARBA00023125"/>
    </source>
</evidence>
<name>A0A1F7L0D9_9BACT</name>
<accession>A0A1F7L0D9</accession>
<evidence type="ECO:0000256" key="2">
    <source>
        <dbReference type="ARBA" id="ARBA00007027"/>
    </source>
</evidence>
<dbReference type="Pfam" id="PF01371">
    <property type="entry name" value="Trp_repressor"/>
    <property type="match status" value="1"/>
</dbReference>
<comment type="subcellular location">
    <subcellularLocation>
        <location evidence="1">Cytoplasm</location>
    </subcellularLocation>
</comment>
<dbReference type="InterPro" id="IPR013335">
    <property type="entry name" value="Trp_repress_bac"/>
</dbReference>
<evidence type="ECO:0000256" key="7">
    <source>
        <dbReference type="ARBA" id="ARBA00023163"/>
    </source>
</evidence>
<keyword evidence="4" id="KW-0678">Repressor</keyword>
<dbReference type="InterPro" id="IPR038116">
    <property type="entry name" value="TrpR-like_sf"/>
</dbReference>
<proteinExistence type="inferred from homology"/>
<protein>
    <recommendedName>
        <fullName evidence="10">Transcriptional regulator</fullName>
    </recommendedName>
</protein>
<dbReference type="EMBL" id="MGBR01000001">
    <property type="protein sequence ID" value="OGK73504.1"/>
    <property type="molecule type" value="Genomic_DNA"/>
</dbReference>
<evidence type="ECO:0008006" key="10">
    <source>
        <dbReference type="Google" id="ProtNLM"/>
    </source>
</evidence>
<evidence type="ECO:0000313" key="8">
    <source>
        <dbReference type="EMBL" id="OGK73504.1"/>
    </source>
</evidence>
<dbReference type="PANTHER" id="PTHR38025:SF1">
    <property type="entry name" value="TRP OPERON REPRESSOR"/>
    <property type="match status" value="1"/>
</dbReference>
<gene>
    <name evidence="8" type="ORF">A3K52_01790</name>
</gene>
<organism evidence="8 9">
    <name type="scientific">Candidatus Roizmanbacteria bacterium RIFOXYD1_FULL_38_12</name>
    <dbReference type="NCBI Taxonomy" id="1802093"/>
    <lineage>
        <taxon>Bacteria</taxon>
        <taxon>Candidatus Roizmaniibacteriota</taxon>
    </lineage>
</organism>
<keyword evidence="5" id="KW-0805">Transcription regulation</keyword>
<evidence type="ECO:0000256" key="1">
    <source>
        <dbReference type="ARBA" id="ARBA00004496"/>
    </source>
</evidence>
<sequence length="95" mass="10553">MNSKYQSELVTILLAVKNKKEMADFLYGILTPQELEEIPVRLQIIKLLKKGVPQHEIAKKLGIGVATVTRGSKEIAKGRFSTITKMGWRASKKGG</sequence>
<comment type="similarity">
    <text evidence="2">Belongs to the TrpR family.</text>
</comment>
<dbReference type="SUPFAM" id="SSF48295">
    <property type="entry name" value="TrpR-like"/>
    <property type="match status" value="1"/>
</dbReference>
<dbReference type="InterPro" id="IPR010921">
    <property type="entry name" value="Trp_repressor/repl_initiator"/>
</dbReference>
<dbReference type="GO" id="GO:0043565">
    <property type="term" value="F:sequence-specific DNA binding"/>
    <property type="evidence" value="ECO:0007669"/>
    <property type="project" value="InterPro"/>
</dbReference>
<dbReference type="PANTHER" id="PTHR38025">
    <property type="entry name" value="TRP OPERON REPRESSOR"/>
    <property type="match status" value="1"/>
</dbReference>
<dbReference type="GO" id="GO:0005737">
    <property type="term" value="C:cytoplasm"/>
    <property type="evidence" value="ECO:0007669"/>
    <property type="project" value="UniProtKB-SubCell"/>
</dbReference>
<dbReference type="InterPro" id="IPR000831">
    <property type="entry name" value="Trp_repress"/>
</dbReference>
<comment type="caution">
    <text evidence="8">The sequence shown here is derived from an EMBL/GenBank/DDBJ whole genome shotgun (WGS) entry which is preliminary data.</text>
</comment>
<evidence type="ECO:0000256" key="4">
    <source>
        <dbReference type="ARBA" id="ARBA00022491"/>
    </source>
</evidence>
<dbReference type="Gene3D" id="1.10.1270.10">
    <property type="entry name" value="TrpR-like"/>
    <property type="match status" value="1"/>
</dbReference>
<keyword evidence="3" id="KW-0963">Cytoplasm</keyword>
<evidence type="ECO:0000313" key="9">
    <source>
        <dbReference type="Proteomes" id="UP000177050"/>
    </source>
</evidence>
<keyword evidence="6" id="KW-0238">DNA-binding</keyword>
<evidence type="ECO:0000256" key="3">
    <source>
        <dbReference type="ARBA" id="ARBA00022490"/>
    </source>
</evidence>
<reference evidence="8 9" key="1">
    <citation type="journal article" date="2016" name="Nat. Commun.">
        <title>Thousands of microbial genomes shed light on interconnected biogeochemical processes in an aquifer system.</title>
        <authorList>
            <person name="Anantharaman K."/>
            <person name="Brown C.T."/>
            <person name="Hug L.A."/>
            <person name="Sharon I."/>
            <person name="Castelle C.J."/>
            <person name="Probst A.J."/>
            <person name="Thomas B.C."/>
            <person name="Singh A."/>
            <person name="Wilkins M.J."/>
            <person name="Karaoz U."/>
            <person name="Brodie E.L."/>
            <person name="Williams K.H."/>
            <person name="Hubbard S.S."/>
            <person name="Banfield J.F."/>
        </authorList>
    </citation>
    <scope>NUCLEOTIDE SEQUENCE [LARGE SCALE GENOMIC DNA]</scope>
</reference>
<dbReference type="Proteomes" id="UP000177050">
    <property type="component" value="Unassembled WGS sequence"/>
</dbReference>
<dbReference type="AlphaFoldDB" id="A0A1F7L0D9"/>
<dbReference type="GO" id="GO:0003700">
    <property type="term" value="F:DNA-binding transcription factor activity"/>
    <property type="evidence" value="ECO:0007669"/>
    <property type="project" value="InterPro"/>
</dbReference>